<protein>
    <submittedName>
        <fullName evidence="1">Uncharacterized protein</fullName>
    </submittedName>
</protein>
<keyword evidence="2" id="KW-1185">Reference proteome</keyword>
<name>A0ACB9DIP5_ARCLA</name>
<reference evidence="1 2" key="2">
    <citation type="journal article" date="2022" name="Mol. Ecol. Resour.">
        <title>The genomes of chicory, endive, great burdock and yacon provide insights into Asteraceae paleo-polyploidization history and plant inulin production.</title>
        <authorList>
            <person name="Fan W."/>
            <person name="Wang S."/>
            <person name="Wang H."/>
            <person name="Wang A."/>
            <person name="Jiang F."/>
            <person name="Liu H."/>
            <person name="Zhao H."/>
            <person name="Xu D."/>
            <person name="Zhang Y."/>
        </authorList>
    </citation>
    <scope>NUCLEOTIDE SEQUENCE [LARGE SCALE GENOMIC DNA]</scope>
    <source>
        <strain evidence="2">cv. Niubang</strain>
        <tissue evidence="1">Leaf</tissue>
    </source>
</reference>
<gene>
    <name evidence="1" type="ORF">L6452_08790</name>
</gene>
<sequence length="152" mass="17320">MSKKRDRVLTDNSNSSDSIITDRTLSAQSKKQIWRAKLKSTDSMFEGDRYVDKLYHSDSFAVCNKIFKYSIKHMIQISKNVSYSSSDSSSDDYAFSSDDCAYYYDDIPHASHIKSAYCFPIRTATNKHGPKFKWVPKSLSDSKLQASLVKGE</sequence>
<organism evidence="1 2">
    <name type="scientific">Arctium lappa</name>
    <name type="common">Greater burdock</name>
    <name type="synonym">Lappa major</name>
    <dbReference type="NCBI Taxonomy" id="4217"/>
    <lineage>
        <taxon>Eukaryota</taxon>
        <taxon>Viridiplantae</taxon>
        <taxon>Streptophyta</taxon>
        <taxon>Embryophyta</taxon>
        <taxon>Tracheophyta</taxon>
        <taxon>Spermatophyta</taxon>
        <taxon>Magnoliopsida</taxon>
        <taxon>eudicotyledons</taxon>
        <taxon>Gunneridae</taxon>
        <taxon>Pentapetalae</taxon>
        <taxon>asterids</taxon>
        <taxon>campanulids</taxon>
        <taxon>Asterales</taxon>
        <taxon>Asteraceae</taxon>
        <taxon>Carduoideae</taxon>
        <taxon>Cardueae</taxon>
        <taxon>Arctiinae</taxon>
        <taxon>Arctium</taxon>
    </lineage>
</organism>
<dbReference type="Proteomes" id="UP001055879">
    <property type="component" value="Linkage Group LG03"/>
</dbReference>
<evidence type="ECO:0000313" key="1">
    <source>
        <dbReference type="EMBL" id="KAI3746360.1"/>
    </source>
</evidence>
<comment type="caution">
    <text evidence="1">The sequence shown here is derived from an EMBL/GenBank/DDBJ whole genome shotgun (WGS) entry which is preliminary data.</text>
</comment>
<proteinExistence type="predicted"/>
<reference evidence="2" key="1">
    <citation type="journal article" date="2022" name="Mol. Ecol. Resour.">
        <title>The genomes of chicory, endive, great burdock and yacon provide insights into Asteraceae palaeo-polyploidization history and plant inulin production.</title>
        <authorList>
            <person name="Fan W."/>
            <person name="Wang S."/>
            <person name="Wang H."/>
            <person name="Wang A."/>
            <person name="Jiang F."/>
            <person name="Liu H."/>
            <person name="Zhao H."/>
            <person name="Xu D."/>
            <person name="Zhang Y."/>
        </authorList>
    </citation>
    <scope>NUCLEOTIDE SEQUENCE [LARGE SCALE GENOMIC DNA]</scope>
    <source>
        <strain evidence="2">cv. Niubang</strain>
    </source>
</reference>
<dbReference type="EMBL" id="CM042049">
    <property type="protein sequence ID" value="KAI3746360.1"/>
    <property type="molecule type" value="Genomic_DNA"/>
</dbReference>
<accession>A0ACB9DIP5</accession>
<evidence type="ECO:0000313" key="2">
    <source>
        <dbReference type="Proteomes" id="UP001055879"/>
    </source>
</evidence>